<keyword evidence="1" id="KW-1133">Transmembrane helix</keyword>
<sequence length="88" mass="10466">MEKFLVFTLLTLNVFSFILMGIDKYKATHKLWRIEEKTFFLLSLSGGSIGVLIGMYIFRHKTRHKLFTIGIPLIILFQSLLIFYMKFW</sequence>
<dbReference type="RefSeq" id="WP_049685028.1">
    <property type="nucleotide sequence ID" value="NZ_CP009170.1"/>
</dbReference>
<dbReference type="InterPro" id="IPR010718">
    <property type="entry name" value="DUF1294"/>
</dbReference>
<proteinExistence type="predicted"/>
<keyword evidence="3" id="KW-1185">Reference proteome</keyword>
<name>A0A097AQZ5_THEKI</name>
<accession>A0A097AQZ5</accession>
<gene>
    <name evidence="2" type="ORF">TKV_c10720</name>
</gene>
<protein>
    <recommendedName>
        <fullName evidence="4">DUF1294 domain-containing protein</fullName>
    </recommendedName>
</protein>
<dbReference type="STRING" id="2325.TKV_c10720"/>
<dbReference type="eggNOG" id="COG3326">
    <property type="taxonomic scope" value="Bacteria"/>
</dbReference>
<reference evidence="3" key="1">
    <citation type="journal article" date="2015" name="Genome Announc.">
        <title>Whole-Genome Sequences of 80 Environmental and Clinical Isolates of Burkholderia pseudomallei.</title>
        <authorList>
            <person name="Johnson S.L."/>
            <person name="Baker A.L."/>
            <person name="Chain P.S."/>
            <person name="Currie B.J."/>
            <person name="Daligault H.E."/>
            <person name="Davenport K.W."/>
            <person name="Davis C.B."/>
            <person name="Inglis T.J."/>
            <person name="Kaestli M."/>
            <person name="Koren S."/>
            <person name="Mayo M."/>
            <person name="Merritt A.J."/>
            <person name="Price E.P."/>
            <person name="Sarovich D.S."/>
            <person name="Warner J."/>
            <person name="Rosovitz M.J."/>
        </authorList>
    </citation>
    <scope>NUCLEOTIDE SEQUENCE [LARGE SCALE GENOMIC DNA]</scope>
    <source>
        <strain evidence="3">DSM 2030</strain>
    </source>
</reference>
<evidence type="ECO:0000256" key="1">
    <source>
        <dbReference type="SAM" id="Phobius"/>
    </source>
</evidence>
<dbReference type="HOGENOM" id="CLU_091970_3_0_9"/>
<evidence type="ECO:0000313" key="2">
    <source>
        <dbReference type="EMBL" id="AIS52246.1"/>
    </source>
</evidence>
<dbReference type="Proteomes" id="UP000029669">
    <property type="component" value="Chromosome"/>
</dbReference>
<dbReference type="EMBL" id="CP009170">
    <property type="protein sequence ID" value="AIS52246.1"/>
    <property type="molecule type" value="Genomic_DNA"/>
</dbReference>
<keyword evidence="1" id="KW-0472">Membrane</keyword>
<feature type="transmembrane region" description="Helical" evidence="1">
    <location>
        <begin position="40"/>
        <end position="59"/>
    </location>
</feature>
<evidence type="ECO:0000313" key="3">
    <source>
        <dbReference type="Proteomes" id="UP000029669"/>
    </source>
</evidence>
<keyword evidence="1" id="KW-0812">Transmembrane</keyword>
<dbReference type="Pfam" id="PF06961">
    <property type="entry name" value="DUF1294"/>
    <property type="match status" value="1"/>
</dbReference>
<dbReference type="GO" id="GO:0003676">
    <property type="term" value="F:nucleic acid binding"/>
    <property type="evidence" value="ECO:0007669"/>
    <property type="project" value="InterPro"/>
</dbReference>
<feature type="transmembrane region" description="Helical" evidence="1">
    <location>
        <begin position="66"/>
        <end position="85"/>
    </location>
</feature>
<organism evidence="2 3">
    <name type="scientific">Thermoanaerobacter kivui</name>
    <name type="common">Acetogenium kivui</name>
    <dbReference type="NCBI Taxonomy" id="2325"/>
    <lineage>
        <taxon>Bacteria</taxon>
        <taxon>Bacillati</taxon>
        <taxon>Bacillota</taxon>
        <taxon>Clostridia</taxon>
        <taxon>Thermoanaerobacterales</taxon>
        <taxon>Thermoanaerobacteraceae</taxon>
        <taxon>Thermoanaerobacter</taxon>
    </lineage>
</organism>
<dbReference type="KEGG" id="tki:TKV_c10720"/>
<dbReference type="InterPro" id="IPR012156">
    <property type="entry name" value="Cold_shock_CspA"/>
</dbReference>
<dbReference type="AlphaFoldDB" id="A0A097AQZ5"/>
<evidence type="ECO:0008006" key="4">
    <source>
        <dbReference type="Google" id="ProtNLM"/>
    </source>
</evidence>
<dbReference type="PIRSF" id="PIRSF002599">
    <property type="entry name" value="Cold_shock_A"/>
    <property type="match status" value="1"/>
</dbReference>
<dbReference type="OrthoDB" id="1698854at2"/>